<dbReference type="InterPro" id="IPR001611">
    <property type="entry name" value="Leu-rich_rpt"/>
</dbReference>
<dbReference type="InterPro" id="IPR032675">
    <property type="entry name" value="LRR_dom_sf"/>
</dbReference>
<dbReference type="InterPro" id="IPR008979">
    <property type="entry name" value="Galactose-bd-like_sf"/>
</dbReference>
<dbReference type="PANTHER" id="PTHR48051">
    <property type="match status" value="1"/>
</dbReference>
<dbReference type="Gene3D" id="2.60.120.380">
    <property type="match status" value="1"/>
</dbReference>
<evidence type="ECO:0000313" key="5">
    <source>
        <dbReference type="EMBL" id="RHY62363.1"/>
    </source>
</evidence>
<dbReference type="InterPro" id="IPR025875">
    <property type="entry name" value="Leu-rich_rpt_4"/>
</dbReference>
<dbReference type="Proteomes" id="UP000266643">
    <property type="component" value="Unassembled WGS sequence"/>
</dbReference>
<evidence type="ECO:0000256" key="3">
    <source>
        <dbReference type="SAM" id="MobiDB-lite"/>
    </source>
</evidence>
<evidence type="ECO:0000256" key="1">
    <source>
        <dbReference type="ARBA" id="ARBA00022614"/>
    </source>
</evidence>
<organism evidence="5 6">
    <name type="scientific">Aphanomyces astaci</name>
    <name type="common">Crayfish plague agent</name>
    <dbReference type="NCBI Taxonomy" id="112090"/>
    <lineage>
        <taxon>Eukaryota</taxon>
        <taxon>Sar</taxon>
        <taxon>Stramenopiles</taxon>
        <taxon>Oomycota</taxon>
        <taxon>Saprolegniomycetes</taxon>
        <taxon>Saprolegniales</taxon>
        <taxon>Verrucalvaceae</taxon>
        <taxon>Aphanomyces</taxon>
    </lineage>
</organism>
<feature type="domain" description="Disease resistance R13L4/SHOC-2-like LRR" evidence="4">
    <location>
        <begin position="318"/>
        <end position="402"/>
    </location>
</feature>
<dbReference type="InterPro" id="IPR003591">
    <property type="entry name" value="Leu-rich_rpt_typical-subtyp"/>
</dbReference>
<dbReference type="Pfam" id="PF12799">
    <property type="entry name" value="LRR_4"/>
    <property type="match status" value="1"/>
</dbReference>
<protein>
    <recommendedName>
        <fullName evidence="4">Disease resistance R13L4/SHOC-2-like LRR domain-containing protein</fullName>
    </recommendedName>
</protein>
<dbReference type="SUPFAM" id="SSF52058">
    <property type="entry name" value="L domain-like"/>
    <property type="match status" value="1"/>
</dbReference>
<feature type="compositionally biased region" description="Low complexity" evidence="3">
    <location>
        <begin position="232"/>
        <end position="242"/>
    </location>
</feature>
<feature type="region of interest" description="Disordered" evidence="3">
    <location>
        <begin position="1"/>
        <end position="27"/>
    </location>
</feature>
<proteinExistence type="predicted"/>
<evidence type="ECO:0000256" key="2">
    <source>
        <dbReference type="ARBA" id="ARBA00022737"/>
    </source>
</evidence>
<dbReference type="AlphaFoldDB" id="A0A397DHU0"/>
<evidence type="ECO:0000313" key="6">
    <source>
        <dbReference type="Proteomes" id="UP000266643"/>
    </source>
</evidence>
<evidence type="ECO:0000259" key="4">
    <source>
        <dbReference type="Pfam" id="PF23598"/>
    </source>
</evidence>
<feature type="compositionally biased region" description="Basic and acidic residues" evidence="3">
    <location>
        <begin position="243"/>
        <end position="257"/>
    </location>
</feature>
<dbReference type="SUPFAM" id="SSF49785">
    <property type="entry name" value="Galactose-binding domain-like"/>
    <property type="match status" value="1"/>
</dbReference>
<dbReference type="SMART" id="SM00369">
    <property type="entry name" value="LRR_TYP"/>
    <property type="match status" value="6"/>
</dbReference>
<dbReference type="InterPro" id="IPR050216">
    <property type="entry name" value="LRR_domain-containing"/>
</dbReference>
<dbReference type="EMBL" id="QUTD01005367">
    <property type="protein sequence ID" value="RHY62363.1"/>
    <property type="molecule type" value="Genomic_DNA"/>
</dbReference>
<dbReference type="PROSITE" id="PS51450">
    <property type="entry name" value="LRR"/>
    <property type="match status" value="1"/>
</dbReference>
<keyword evidence="2" id="KW-0677">Repeat</keyword>
<keyword evidence="1" id="KW-0433">Leucine-rich repeat</keyword>
<sequence>MVEGWREERGGGYEIDPRGASQGASDTRRLNNIKGVVTCKMAESQAQSLTQYPDNMQGYGLPDMSSVASFGQNANLTFLPNTSASDSPAVAHKGEHVYSFIMRPNETLRATLVWNDPPGTLFATKLLQNDLDLSITVPNSTVIFHPMSGQGGGKDALNNVEMVSVAYDTVWPLTPAAADGDLLRVDVHVAGFAVLLGRSQPYALVASSGLIGPRAGDNAADSPSPAPLLTTSGVVMGSGSSSDKTELKSRTEKRLSDAKPVSRHMSDAPAYHDMTNADVNAMLEAFTDTTLELSLAREADFIGFLAQHNLPAFDAMPAHVYKLSQLMELNFSHNQLTSLDDAIGELAQLERLDVANNRLAELPSGICKLVRLKTLIVSENQLTALPADLGACTALTKLICFKNQLATLPDSLGGCVPLEEVNLFNNKLTSLGAGFYDLVHLSDVNIAVRKWHVLGSATMLTLSQGNALTQLEPFTKLVNLKRCAAYLNKLKVFPSLVTCTQLTQLQVYRNALKELPDLTNLVLLTDLDANTNQIKTIPPSLCCPQSSLRSLNLRKNRLVALPPFLGNLTHLEILNIGGNPISSPLPVELTHLTTLVALLLDDSNITVLPSELAGMKSLVRVDVGSRIDHSDTTTKSVMDALEVTCDSNKGWLKQS</sequence>
<dbReference type="Pfam" id="PF23598">
    <property type="entry name" value="LRR_14"/>
    <property type="match status" value="1"/>
</dbReference>
<dbReference type="Gene3D" id="3.80.10.10">
    <property type="entry name" value="Ribonuclease Inhibitor"/>
    <property type="match status" value="2"/>
</dbReference>
<dbReference type="InterPro" id="IPR055414">
    <property type="entry name" value="LRR_R13L4/SHOC2-like"/>
</dbReference>
<dbReference type="VEuPathDB" id="FungiDB:H257_17079"/>
<dbReference type="PANTHER" id="PTHR48051:SF1">
    <property type="entry name" value="RAS SUPPRESSOR PROTEIN 1"/>
    <property type="match status" value="1"/>
</dbReference>
<accession>A0A397DHU0</accession>
<feature type="region of interest" description="Disordered" evidence="3">
    <location>
        <begin position="215"/>
        <end position="268"/>
    </location>
</feature>
<comment type="caution">
    <text evidence="5">The sequence shown here is derived from an EMBL/GenBank/DDBJ whole genome shotgun (WGS) entry which is preliminary data.</text>
</comment>
<feature type="compositionally biased region" description="Basic and acidic residues" evidence="3">
    <location>
        <begin position="1"/>
        <end position="17"/>
    </location>
</feature>
<gene>
    <name evidence="5" type="ORF">DYB30_007497</name>
</gene>
<name>A0A397DHU0_APHAT</name>
<dbReference type="SMART" id="SM00364">
    <property type="entry name" value="LRR_BAC"/>
    <property type="match status" value="7"/>
</dbReference>
<dbReference type="GO" id="GO:0005737">
    <property type="term" value="C:cytoplasm"/>
    <property type="evidence" value="ECO:0007669"/>
    <property type="project" value="TreeGrafter"/>
</dbReference>
<reference evidence="5 6" key="1">
    <citation type="submission" date="2018-08" db="EMBL/GenBank/DDBJ databases">
        <title>Aphanomyces genome sequencing and annotation.</title>
        <authorList>
            <person name="Minardi D."/>
            <person name="Oidtmann B."/>
            <person name="Van Der Giezen M."/>
            <person name="Studholme D.J."/>
        </authorList>
    </citation>
    <scope>NUCLEOTIDE SEQUENCE [LARGE SCALE GENOMIC DNA]</scope>
    <source>
        <strain evidence="5 6">D2</strain>
    </source>
</reference>